<dbReference type="InterPro" id="IPR005024">
    <property type="entry name" value="Snf7_fam"/>
</dbReference>
<dbReference type="RefSeq" id="XP_022651707.1">
    <property type="nucleotide sequence ID" value="XM_022795972.1"/>
</dbReference>
<evidence type="ECO:0000256" key="5">
    <source>
        <dbReference type="SAM" id="MobiDB-lite"/>
    </source>
</evidence>
<feature type="coiled-coil region" evidence="4">
    <location>
        <begin position="21"/>
        <end position="48"/>
    </location>
</feature>
<reference evidence="6" key="1">
    <citation type="submission" date="2021-01" db="UniProtKB">
        <authorList>
            <consortium name="EnsemblMetazoa"/>
        </authorList>
    </citation>
    <scope>IDENTIFICATION</scope>
</reference>
<dbReference type="OrthoDB" id="3973241at2759"/>
<feature type="region of interest" description="Disordered" evidence="5">
    <location>
        <begin position="184"/>
        <end position="222"/>
    </location>
</feature>
<dbReference type="OMA" id="GVKQMQK"/>
<dbReference type="EnsemblMetazoa" id="XM_022795972">
    <property type="protein sequence ID" value="XP_022651707"/>
    <property type="gene ID" value="LOC111246418"/>
</dbReference>
<dbReference type="InParanoid" id="A0A7M7JGB1"/>
<name>A0A7M7JGB1_VARDE</name>
<evidence type="ECO:0000313" key="6">
    <source>
        <dbReference type="EnsemblMetazoa" id="XP_022651708"/>
    </source>
</evidence>
<evidence type="ECO:0000313" key="7">
    <source>
        <dbReference type="Proteomes" id="UP000594260"/>
    </source>
</evidence>
<evidence type="ECO:0000256" key="1">
    <source>
        <dbReference type="ARBA" id="ARBA00006190"/>
    </source>
</evidence>
<evidence type="ECO:0000256" key="3">
    <source>
        <dbReference type="ARBA" id="ARBA00041078"/>
    </source>
</evidence>
<dbReference type="GeneID" id="111246418"/>
<sequence>MNRLFGKGKAKEPPPNLSNCIEVLDQRANNMDEKIKKLDAELFKYKEQMSKMREGPPKDLVKQKALRILKQKKMYESQRDNLMQQSFNMEQANFATQQLKDTKTTMEAMRLGVKEMKHEYKKVNLNEIEDLQDDLEDMLEQANEVQEALGRSYGMPEMDDEELEAELTMLNDEIALEEDTSYLEDVTAPKVPSKGPSQKQKPQAVEGGIMVDEFGLPKLPSN</sequence>
<dbReference type="PANTHER" id="PTHR22761:SF12">
    <property type="entry name" value="CHARGED MULTIVESICULAR BODY PROTEIN 5"/>
    <property type="match status" value="1"/>
</dbReference>
<accession>A0A7M7JGB1</accession>
<dbReference type="GO" id="GO:0006900">
    <property type="term" value="P:vesicle budding from membrane"/>
    <property type="evidence" value="ECO:0007669"/>
    <property type="project" value="TreeGrafter"/>
</dbReference>
<dbReference type="Proteomes" id="UP000594260">
    <property type="component" value="Unplaced"/>
</dbReference>
<dbReference type="CTD" id="39964"/>
<dbReference type="PANTHER" id="PTHR22761">
    <property type="entry name" value="CHARGED MULTIVESICULAR BODY PROTEIN"/>
    <property type="match status" value="1"/>
</dbReference>
<protein>
    <recommendedName>
        <fullName evidence="3">Charged multivesicular body protein 5</fullName>
    </recommendedName>
</protein>
<dbReference type="Pfam" id="PF03357">
    <property type="entry name" value="Snf7"/>
    <property type="match status" value="1"/>
</dbReference>
<dbReference type="RefSeq" id="XP_022651708.1">
    <property type="nucleotide sequence ID" value="XM_022795973.1"/>
</dbReference>
<dbReference type="FunCoup" id="A0A7M7JGB1">
    <property type="interactions" value="1895"/>
</dbReference>
<dbReference type="KEGG" id="vde:111246418"/>
<evidence type="ECO:0000256" key="2">
    <source>
        <dbReference type="ARBA" id="ARBA00023054"/>
    </source>
</evidence>
<evidence type="ECO:0000256" key="4">
    <source>
        <dbReference type="SAM" id="Coils"/>
    </source>
</evidence>
<dbReference type="EnsemblMetazoa" id="XM_022795973">
    <property type="protein sequence ID" value="XP_022651708"/>
    <property type="gene ID" value="LOC111246418"/>
</dbReference>
<dbReference type="AlphaFoldDB" id="A0A7M7JGB1"/>
<organism evidence="6 7">
    <name type="scientific">Varroa destructor</name>
    <name type="common">Honeybee mite</name>
    <dbReference type="NCBI Taxonomy" id="109461"/>
    <lineage>
        <taxon>Eukaryota</taxon>
        <taxon>Metazoa</taxon>
        <taxon>Ecdysozoa</taxon>
        <taxon>Arthropoda</taxon>
        <taxon>Chelicerata</taxon>
        <taxon>Arachnida</taxon>
        <taxon>Acari</taxon>
        <taxon>Parasitiformes</taxon>
        <taxon>Mesostigmata</taxon>
        <taxon>Gamasina</taxon>
        <taxon>Dermanyssoidea</taxon>
        <taxon>Varroidae</taxon>
        <taxon>Varroa</taxon>
    </lineage>
</organism>
<dbReference type="Gene3D" id="6.10.250.1710">
    <property type="match status" value="1"/>
</dbReference>
<dbReference type="Gene3D" id="1.10.287.1060">
    <property type="entry name" value="ESAT-6-like"/>
    <property type="match status" value="1"/>
</dbReference>
<keyword evidence="7" id="KW-1185">Reference proteome</keyword>
<dbReference type="GO" id="GO:0005771">
    <property type="term" value="C:multivesicular body"/>
    <property type="evidence" value="ECO:0007669"/>
    <property type="project" value="TreeGrafter"/>
</dbReference>
<keyword evidence="2 4" id="KW-0175">Coiled coil</keyword>
<dbReference type="GO" id="GO:0032511">
    <property type="term" value="P:late endosome to vacuole transport via multivesicular body sorting pathway"/>
    <property type="evidence" value="ECO:0007669"/>
    <property type="project" value="TreeGrafter"/>
</dbReference>
<proteinExistence type="inferred from homology"/>
<comment type="similarity">
    <text evidence="1">Belongs to the SNF7 family.</text>
</comment>
<feature type="coiled-coil region" evidence="4">
    <location>
        <begin position="121"/>
        <end position="180"/>
    </location>
</feature>